<evidence type="ECO:0000256" key="2">
    <source>
        <dbReference type="RuleBase" id="RU362097"/>
    </source>
</evidence>
<dbReference type="PATRIC" id="fig|1286631.3.peg.2905"/>
<dbReference type="eggNOG" id="COG1538">
    <property type="taxonomic scope" value="Bacteria"/>
</dbReference>
<dbReference type="AlphaFoldDB" id="A0A059KJ12"/>
<organism evidence="4 5">
    <name type="scientific">Sphaerotilus natans subsp. natans DSM 6575</name>
    <dbReference type="NCBI Taxonomy" id="1286631"/>
    <lineage>
        <taxon>Bacteria</taxon>
        <taxon>Pseudomonadati</taxon>
        <taxon>Pseudomonadota</taxon>
        <taxon>Betaproteobacteria</taxon>
        <taxon>Burkholderiales</taxon>
        <taxon>Sphaerotilaceae</taxon>
        <taxon>Sphaerotilus</taxon>
    </lineage>
</organism>
<sequence>MTVDMISNLISTNPRSLPRSLSLGSTLVAALVLAGCTSLAPRHERPAAPVPAELPLPASLAASAPASAASTAWPDFLRSAPLQQLVKLSLERNRDLRLAVLNVQRAQAQLGVTRADRLPTVGVGLTQSATPSGGSTVRSYTAGLQVSGWEVDLFGRLANLGEAAQAQVLASEAGRRSAELALVAGVASSWLTLAADTDLLASTSRLVESREASMKLAQLRFDKGAASSLELQSARTLLEQARAARAQLQRQRDQDLNALTLLAGGPVPAELLPTASTSAMAGDTLAPVPVGLSSQVLLQRPDVIEAEQQLVAANANIGVARAAFFPRLTLTASAGQASTSLSDLFNAGQFAWTMSSQLLATVFDAGRNKANLEGAKIARDIAVTQYEKAVQSAFRDTADALAGLDTWRDQLAAQQTQLDAIRETARLTDLRYQNGAASELERLDAQRSLLSAEQALVQVRLGEQLNRVALWKVLGG</sequence>
<keyword evidence="5" id="KW-1185">Reference proteome</keyword>
<comment type="caution">
    <text evidence="4">The sequence shown here is derived from an EMBL/GenBank/DDBJ whole genome shotgun (WGS) entry which is preliminary data.</text>
</comment>
<keyword evidence="2" id="KW-0449">Lipoprotein</keyword>
<feature type="coiled-coil region" evidence="3">
    <location>
        <begin position="231"/>
        <end position="258"/>
    </location>
</feature>
<evidence type="ECO:0000313" key="4">
    <source>
        <dbReference type="EMBL" id="KDB51452.1"/>
    </source>
</evidence>
<protein>
    <recommendedName>
        <fullName evidence="6">Efflux transporter outer membrane subunit</fullName>
    </recommendedName>
</protein>
<reference evidence="4 5" key="1">
    <citation type="journal article" date="2014" name="FEMS Microbiol. Ecol.">
        <title>Sphaerotilus natans encrusted with nanoball-shaped Fe(III) oxide minerals formed by nitrate-reducing mixotrophic Fe(II) oxidation.</title>
        <authorList>
            <person name="Park S."/>
            <person name="Kim D.H."/>
            <person name="Lee J.H."/>
            <person name="Hur H.G."/>
        </authorList>
    </citation>
    <scope>NUCLEOTIDE SEQUENCE [LARGE SCALE GENOMIC DNA]</scope>
    <source>
        <strain evidence="4 5">DSM 6575</strain>
    </source>
</reference>
<comment type="similarity">
    <text evidence="1 2">Belongs to the outer membrane factor (OMF) (TC 1.B.17) family.</text>
</comment>
<keyword evidence="2" id="KW-1134">Transmembrane beta strand</keyword>
<keyword evidence="2" id="KW-0472">Membrane</keyword>
<evidence type="ECO:0000313" key="5">
    <source>
        <dbReference type="Proteomes" id="UP000026714"/>
    </source>
</evidence>
<dbReference type="STRING" id="34103.SAMN05421778_11412"/>
<dbReference type="Gene3D" id="2.20.200.10">
    <property type="entry name" value="Outer membrane efflux proteins (OEP)"/>
    <property type="match status" value="1"/>
</dbReference>
<gene>
    <name evidence="4" type="ORF">X805_29720</name>
</gene>
<evidence type="ECO:0000256" key="1">
    <source>
        <dbReference type="ARBA" id="ARBA00007613"/>
    </source>
</evidence>
<keyword evidence="2" id="KW-0564">Palmitate</keyword>
<comment type="subcellular location">
    <subcellularLocation>
        <location evidence="2">Cell membrane</location>
        <topology evidence="2">Lipid-anchor</topology>
    </subcellularLocation>
</comment>
<proteinExistence type="inferred from homology"/>
<dbReference type="GO" id="GO:0005886">
    <property type="term" value="C:plasma membrane"/>
    <property type="evidence" value="ECO:0007669"/>
    <property type="project" value="UniProtKB-SubCell"/>
</dbReference>
<dbReference type="NCBIfam" id="TIGR01845">
    <property type="entry name" value="outer_NodT"/>
    <property type="match status" value="1"/>
</dbReference>
<dbReference type="PANTHER" id="PTHR30203">
    <property type="entry name" value="OUTER MEMBRANE CATION EFFLUX PROTEIN"/>
    <property type="match status" value="1"/>
</dbReference>
<keyword evidence="2" id="KW-0812">Transmembrane</keyword>
<dbReference type="EMBL" id="AZRA01000079">
    <property type="protein sequence ID" value="KDB51452.1"/>
    <property type="molecule type" value="Genomic_DNA"/>
</dbReference>
<dbReference type="RefSeq" id="WP_241462015.1">
    <property type="nucleotide sequence ID" value="NZ_AZRA01000079.1"/>
</dbReference>
<dbReference type="Gene3D" id="1.20.1600.10">
    <property type="entry name" value="Outer membrane efflux proteins (OEP)"/>
    <property type="match status" value="1"/>
</dbReference>
<dbReference type="PANTHER" id="PTHR30203:SF32">
    <property type="entry name" value="CATION EFFLUX SYSTEM PROTEIN CUSC"/>
    <property type="match status" value="1"/>
</dbReference>
<dbReference type="InterPro" id="IPR010131">
    <property type="entry name" value="MdtP/NodT-like"/>
</dbReference>
<name>A0A059KJ12_9BURK</name>
<dbReference type="Pfam" id="PF02321">
    <property type="entry name" value="OEP"/>
    <property type="match status" value="2"/>
</dbReference>
<dbReference type="SUPFAM" id="SSF56954">
    <property type="entry name" value="Outer membrane efflux proteins (OEP)"/>
    <property type="match status" value="1"/>
</dbReference>
<evidence type="ECO:0008006" key="6">
    <source>
        <dbReference type="Google" id="ProtNLM"/>
    </source>
</evidence>
<accession>A0A059KJ12</accession>
<evidence type="ECO:0000256" key="3">
    <source>
        <dbReference type="SAM" id="Coils"/>
    </source>
</evidence>
<keyword evidence="3" id="KW-0175">Coiled coil</keyword>
<dbReference type="GO" id="GO:0015562">
    <property type="term" value="F:efflux transmembrane transporter activity"/>
    <property type="evidence" value="ECO:0007669"/>
    <property type="project" value="InterPro"/>
</dbReference>
<dbReference type="InterPro" id="IPR003423">
    <property type="entry name" value="OMP_efflux"/>
</dbReference>
<dbReference type="Proteomes" id="UP000026714">
    <property type="component" value="Unassembled WGS sequence"/>
</dbReference>